<dbReference type="GO" id="GO:0031218">
    <property type="term" value="F:arabinogalactan endo-1,4-beta-galactosidase activity"/>
    <property type="evidence" value="ECO:0007669"/>
    <property type="project" value="UniProtKB-EC"/>
</dbReference>
<evidence type="ECO:0000313" key="7">
    <source>
        <dbReference type="EMBL" id="CCD47618.1"/>
    </source>
</evidence>
<keyword evidence="6" id="KW-0732">Signal</keyword>
<accession>G2Y4M8</accession>
<evidence type="ECO:0000313" key="8">
    <source>
        <dbReference type="Proteomes" id="UP000008177"/>
    </source>
</evidence>
<dbReference type="Proteomes" id="UP000008177">
    <property type="component" value="Unplaced contigs"/>
</dbReference>
<dbReference type="PANTHER" id="PTHR34983">
    <property type="entry name" value="ARABINOGALACTAN ENDO-BETA-1,4-GALACTANASE A"/>
    <property type="match status" value="1"/>
</dbReference>
<organism evidence="7 8">
    <name type="scientific">Botryotinia fuckeliana (strain T4)</name>
    <name type="common">Noble rot fungus</name>
    <name type="synonym">Botrytis cinerea</name>
    <dbReference type="NCBI Taxonomy" id="999810"/>
    <lineage>
        <taxon>Eukaryota</taxon>
        <taxon>Fungi</taxon>
        <taxon>Dikarya</taxon>
        <taxon>Ascomycota</taxon>
        <taxon>Pezizomycotina</taxon>
        <taxon>Leotiomycetes</taxon>
        <taxon>Helotiales</taxon>
        <taxon>Sclerotiniaceae</taxon>
        <taxon>Botrytis</taxon>
    </lineage>
</organism>
<dbReference type="GO" id="GO:0015926">
    <property type="term" value="F:glucosidase activity"/>
    <property type="evidence" value="ECO:0007669"/>
    <property type="project" value="InterPro"/>
</dbReference>
<dbReference type="InterPro" id="IPR017853">
    <property type="entry name" value="GH"/>
</dbReference>
<dbReference type="InterPro" id="IPR011683">
    <property type="entry name" value="Glyco_hydro_53"/>
</dbReference>
<dbReference type="OrthoDB" id="110914at2759"/>
<dbReference type="eggNOG" id="ENOG502RKQD">
    <property type="taxonomic scope" value="Eukaryota"/>
</dbReference>
<dbReference type="Pfam" id="PF07745">
    <property type="entry name" value="Glyco_hydro_53"/>
    <property type="match status" value="1"/>
</dbReference>
<dbReference type="SUPFAM" id="SSF51445">
    <property type="entry name" value="(Trans)glycosidases"/>
    <property type="match status" value="1"/>
</dbReference>
<evidence type="ECO:0000256" key="1">
    <source>
        <dbReference type="ARBA" id="ARBA00001695"/>
    </source>
</evidence>
<feature type="signal peptide" evidence="6">
    <location>
        <begin position="1"/>
        <end position="16"/>
    </location>
</feature>
<dbReference type="EMBL" id="FQ790287">
    <property type="protein sequence ID" value="CCD47618.1"/>
    <property type="molecule type" value="Genomic_DNA"/>
</dbReference>
<dbReference type="EC" id="3.2.1.89" evidence="3 6"/>
<name>G2Y4M8_BOTF4</name>
<dbReference type="HOGENOM" id="CLU_011259_0_0_1"/>
<feature type="chain" id="PRO_5005131481" description="Arabinogalactan endo-beta-1,4-galactanase" evidence="6">
    <location>
        <begin position="17"/>
        <end position="399"/>
    </location>
</feature>
<evidence type="ECO:0000256" key="4">
    <source>
        <dbReference type="ARBA" id="ARBA00022801"/>
    </source>
</evidence>
<dbReference type="AlphaFoldDB" id="G2Y4M8"/>
<gene>
    <name evidence="7" type="ORF">BofuT4_P035980.1</name>
</gene>
<keyword evidence="5 6" id="KW-0326">Glycosidase</keyword>
<dbReference type="GO" id="GO:0045490">
    <property type="term" value="P:pectin catabolic process"/>
    <property type="evidence" value="ECO:0007669"/>
    <property type="project" value="TreeGrafter"/>
</dbReference>
<evidence type="ECO:0000256" key="2">
    <source>
        <dbReference type="ARBA" id="ARBA00010687"/>
    </source>
</evidence>
<dbReference type="STRING" id="999810.G2Y4M8"/>
<dbReference type="PANTHER" id="PTHR34983:SF1">
    <property type="entry name" value="ARABINOGALACTAN ENDO-BETA-1,4-GALACTANASE A"/>
    <property type="match status" value="1"/>
</dbReference>
<sequence>MRFWGLLTTVLPFAMARPESHSRDSSYFFKGHDLSSLLMLEQGGSIFKDTLKHNATRPAEAILGDGGMNSVRLRQWVDPVDGTYGLAYNLNLAKRMQKQGYKIYLDFHFSDSWADPNKQPPPAAWPTELKALSKTLRAYVKDTLISFKKAGIKLDIVALGNEIRHGMLWPVGYVDVDIQPTKSLHQNFTSFATLWKSARAGVDDALAAGVQKPQIMIHIDDGWNVTLQQRWFDALTANGVPLSAWDVFGFSFYPFYGTAATLENLRTTLHWVAETYRKPVHVAETDYPAICDGQYNPIPESSEPEIPYTVAGQLEWTEDVISVVRNVPHGLGRGVHYWEPAWLNNTSLGSDCNDAILFAPDYSAWPTTVGYSRKVGCIVQIEGLVIGNGPRVNVMAFHK</sequence>
<comment type="catalytic activity">
    <reaction evidence="1 6">
        <text>The enzyme specifically hydrolyzes (1-&gt;4)-beta-D-galactosidic linkages in type I arabinogalactans.</text>
        <dbReference type="EC" id="3.2.1.89"/>
    </reaction>
</comment>
<dbReference type="Gene3D" id="3.20.20.80">
    <property type="entry name" value="Glycosidases"/>
    <property type="match status" value="1"/>
</dbReference>
<evidence type="ECO:0000256" key="6">
    <source>
        <dbReference type="RuleBase" id="RU361192"/>
    </source>
</evidence>
<comment type="similarity">
    <text evidence="2 6">Belongs to the glycosyl hydrolase 53 family.</text>
</comment>
<proteinExistence type="inferred from homology"/>
<protein>
    <recommendedName>
        <fullName evidence="3 6">Arabinogalactan endo-beta-1,4-galactanase</fullName>
        <ecNumber evidence="3 6">3.2.1.89</ecNumber>
    </recommendedName>
</protein>
<dbReference type="InParanoid" id="G2Y4M8"/>
<evidence type="ECO:0000256" key="3">
    <source>
        <dbReference type="ARBA" id="ARBA00012556"/>
    </source>
</evidence>
<reference evidence="8" key="1">
    <citation type="journal article" date="2011" name="PLoS Genet.">
        <title>Genomic analysis of the necrotrophic fungal pathogens Sclerotinia sclerotiorum and Botrytis cinerea.</title>
        <authorList>
            <person name="Amselem J."/>
            <person name="Cuomo C.A."/>
            <person name="van Kan J.A."/>
            <person name="Viaud M."/>
            <person name="Benito E.P."/>
            <person name="Couloux A."/>
            <person name="Coutinho P.M."/>
            <person name="de Vries R.P."/>
            <person name="Dyer P.S."/>
            <person name="Fillinger S."/>
            <person name="Fournier E."/>
            <person name="Gout L."/>
            <person name="Hahn M."/>
            <person name="Kohn L."/>
            <person name="Lapalu N."/>
            <person name="Plummer K.M."/>
            <person name="Pradier J.M."/>
            <person name="Quevillon E."/>
            <person name="Sharon A."/>
            <person name="Simon A."/>
            <person name="ten Have A."/>
            <person name="Tudzynski B."/>
            <person name="Tudzynski P."/>
            <person name="Wincker P."/>
            <person name="Andrew M."/>
            <person name="Anthouard V."/>
            <person name="Beever R.E."/>
            <person name="Beffa R."/>
            <person name="Benoit I."/>
            <person name="Bouzid O."/>
            <person name="Brault B."/>
            <person name="Chen Z."/>
            <person name="Choquer M."/>
            <person name="Collemare J."/>
            <person name="Cotton P."/>
            <person name="Danchin E.G."/>
            <person name="Da Silva C."/>
            <person name="Gautier A."/>
            <person name="Giraud C."/>
            <person name="Giraud T."/>
            <person name="Gonzalez C."/>
            <person name="Grossetete S."/>
            <person name="Guldener U."/>
            <person name="Henrissat B."/>
            <person name="Howlett B.J."/>
            <person name="Kodira C."/>
            <person name="Kretschmer M."/>
            <person name="Lappartient A."/>
            <person name="Leroch M."/>
            <person name="Levis C."/>
            <person name="Mauceli E."/>
            <person name="Neuveglise C."/>
            <person name="Oeser B."/>
            <person name="Pearson M."/>
            <person name="Poulain J."/>
            <person name="Poussereau N."/>
            <person name="Quesneville H."/>
            <person name="Rascle C."/>
            <person name="Schumacher J."/>
            <person name="Segurens B."/>
            <person name="Sexton A."/>
            <person name="Silva E."/>
            <person name="Sirven C."/>
            <person name="Soanes D.M."/>
            <person name="Talbot N.J."/>
            <person name="Templeton M."/>
            <person name="Yandava C."/>
            <person name="Yarden O."/>
            <person name="Zeng Q."/>
            <person name="Rollins J.A."/>
            <person name="Lebrun M.H."/>
            <person name="Dickman M."/>
        </authorList>
    </citation>
    <scope>NUCLEOTIDE SEQUENCE [LARGE SCALE GENOMIC DNA]</scope>
    <source>
        <strain evidence="8">T4</strain>
    </source>
</reference>
<keyword evidence="4 6" id="KW-0378">Hydrolase</keyword>
<evidence type="ECO:0000256" key="5">
    <source>
        <dbReference type="ARBA" id="ARBA00023295"/>
    </source>
</evidence>